<organism evidence="9 10">
    <name type="scientific">candidate division WOR_3 bacterium SM23_42</name>
    <dbReference type="NCBI Taxonomy" id="1703779"/>
    <lineage>
        <taxon>Bacteria</taxon>
        <taxon>Bacteria division WOR-3</taxon>
    </lineage>
</organism>
<keyword evidence="5 6" id="KW-0378">Hydrolase</keyword>
<dbReference type="Proteomes" id="UP000051373">
    <property type="component" value="Unassembled WGS sequence"/>
</dbReference>
<dbReference type="HAMAP" id="MF_01974">
    <property type="entry name" value="MetAP_1"/>
    <property type="match status" value="1"/>
</dbReference>
<feature type="domain" description="Peptidase M24" evidence="8">
    <location>
        <begin position="12"/>
        <end position="238"/>
    </location>
</feature>
<feature type="binding site" evidence="6">
    <location>
        <position position="169"/>
    </location>
    <ligand>
        <name>a divalent metal cation</name>
        <dbReference type="ChEBI" id="CHEBI:60240"/>
        <label>2</label>
        <note>catalytic</note>
    </ligand>
</feature>
<dbReference type="Pfam" id="PF00557">
    <property type="entry name" value="Peptidase_M24"/>
    <property type="match status" value="1"/>
</dbReference>
<dbReference type="GO" id="GO:0004239">
    <property type="term" value="F:initiator methionyl aminopeptidase activity"/>
    <property type="evidence" value="ECO:0007669"/>
    <property type="project" value="UniProtKB-UniRule"/>
</dbReference>
<dbReference type="NCBIfam" id="TIGR00500">
    <property type="entry name" value="met_pdase_I"/>
    <property type="match status" value="1"/>
</dbReference>
<dbReference type="PRINTS" id="PR00599">
    <property type="entry name" value="MAPEPTIDASE"/>
</dbReference>
<evidence type="ECO:0000256" key="7">
    <source>
        <dbReference type="RuleBase" id="RU003653"/>
    </source>
</evidence>
<dbReference type="PANTHER" id="PTHR43330">
    <property type="entry name" value="METHIONINE AMINOPEPTIDASE"/>
    <property type="match status" value="1"/>
</dbReference>
<keyword evidence="3 6" id="KW-0645">Protease</keyword>
<feature type="binding site" evidence="6">
    <location>
        <position position="233"/>
    </location>
    <ligand>
        <name>a divalent metal cation</name>
        <dbReference type="ChEBI" id="CHEBI:60240"/>
        <label>2</label>
        <note>catalytic</note>
    </ligand>
</feature>
<gene>
    <name evidence="6" type="primary">map</name>
    <name evidence="9" type="ORF">AMJ83_05245</name>
</gene>
<evidence type="ECO:0000256" key="5">
    <source>
        <dbReference type="ARBA" id="ARBA00022801"/>
    </source>
</evidence>
<feature type="binding site" evidence="6">
    <location>
        <position position="233"/>
    </location>
    <ligand>
        <name>a divalent metal cation</name>
        <dbReference type="ChEBI" id="CHEBI:60240"/>
        <label>1</label>
    </ligand>
</feature>
<reference evidence="9 10" key="1">
    <citation type="journal article" date="2015" name="Microbiome">
        <title>Genomic resolution of linkages in carbon, nitrogen, and sulfur cycling among widespread estuary sediment bacteria.</title>
        <authorList>
            <person name="Baker B.J."/>
            <person name="Lazar C.S."/>
            <person name="Teske A.P."/>
            <person name="Dick G.J."/>
        </authorList>
    </citation>
    <scope>NUCLEOTIDE SEQUENCE [LARGE SCALE GENOMIC DNA]</scope>
    <source>
        <strain evidence="9">SM23_42</strain>
    </source>
</reference>
<comment type="cofactor">
    <cofactor evidence="6">
        <name>Co(2+)</name>
        <dbReference type="ChEBI" id="CHEBI:48828"/>
    </cofactor>
    <cofactor evidence="6">
        <name>Zn(2+)</name>
        <dbReference type="ChEBI" id="CHEBI:29105"/>
    </cofactor>
    <cofactor evidence="6">
        <name>Mn(2+)</name>
        <dbReference type="ChEBI" id="CHEBI:29035"/>
    </cofactor>
    <cofactor evidence="6">
        <name>Fe(2+)</name>
        <dbReference type="ChEBI" id="CHEBI:29033"/>
    </cofactor>
    <text evidence="6">Binds 2 divalent metal cations per subunit. Has a high-affinity and a low affinity metal-binding site. The true nature of the physiological cofactor is under debate. The enzyme is active with cobalt, zinc, manganese or divalent iron ions. Most likely, methionine aminopeptidases function as mononuclear Fe(2+)-metalloproteases under physiological conditions, and the catalytically relevant metal-binding site has been assigned to the histidine-containing high-affinity site.</text>
</comment>
<feature type="binding site" evidence="6">
    <location>
        <position position="202"/>
    </location>
    <ligand>
        <name>a divalent metal cation</name>
        <dbReference type="ChEBI" id="CHEBI:60240"/>
        <label>2</label>
        <note>catalytic</note>
    </ligand>
</feature>
<dbReference type="STRING" id="1703779.AMJ83_05245"/>
<dbReference type="AlphaFoldDB" id="A0A0S8FT08"/>
<comment type="subunit">
    <text evidence="6">Monomer.</text>
</comment>
<dbReference type="SUPFAM" id="SSF55920">
    <property type="entry name" value="Creatinase/aminopeptidase"/>
    <property type="match status" value="1"/>
</dbReference>
<dbReference type="InterPro" id="IPR002467">
    <property type="entry name" value="Pept_M24A_MAP1"/>
</dbReference>
<feature type="binding site" evidence="6">
    <location>
        <position position="78"/>
    </location>
    <ligand>
        <name>substrate</name>
    </ligand>
</feature>
<feature type="binding site" evidence="6">
    <location>
        <position position="95"/>
    </location>
    <ligand>
        <name>a divalent metal cation</name>
        <dbReference type="ChEBI" id="CHEBI:60240"/>
        <label>1</label>
    </ligand>
</feature>
<evidence type="ECO:0000256" key="4">
    <source>
        <dbReference type="ARBA" id="ARBA00022723"/>
    </source>
</evidence>
<evidence type="ECO:0000256" key="3">
    <source>
        <dbReference type="ARBA" id="ARBA00022670"/>
    </source>
</evidence>
<comment type="catalytic activity">
    <reaction evidence="6 7">
        <text>Release of N-terminal amino acids, preferentially methionine, from peptides and arylamides.</text>
        <dbReference type="EC" id="3.4.11.18"/>
    </reaction>
</comment>
<comment type="similarity">
    <text evidence="6">Belongs to the peptidase M24A family. Methionine aminopeptidase type 1 subfamily.</text>
</comment>
<dbReference type="InterPro" id="IPR036005">
    <property type="entry name" value="Creatinase/aminopeptidase-like"/>
</dbReference>
<comment type="caution">
    <text evidence="9">The sequence shown here is derived from an EMBL/GenBank/DDBJ whole genome shotgun (WGS) entry which is preliminary data.</text>
</comment>
<keyword evidence="2 6" id="KW-0031">Aminopeptidase</keyword>
<dbReference type="GO" id="GO:0006508">
    <property type="term" value="P:proteolysis"/>
    <property type="evidence" value="ECO:0007669"/>
    <property type="project" value="UniProtKB-KW"/>
</dbReference>
<evidence type="ECO:0000259" key="8">
    <source>
        <dbReference type="Pfam" id="PF00557"/>
    </source>
</evidence>
<accession>A0A0S8FT08</accession>
<dbReference type="InterPro" id="IPR001714">
    <property type="entry name" value="Pept_M24_MAP"/>
</dbReference>
<dbReference type="CDD" id="cd01086">
    <property type="entry name" value="MetAP1"/>
    <property type="match status" value="1"/>
</dbReference>
<evidence type="ECO:0000313" key="9">
    <source>
        <dbReference type="EMBL" id="KPK63855.1"/>
    </source>
</evidence>
<dbReference type="InterPro" id="IPR000994">
    <property type="entry name" value="Pept_M24"/>
</dbReference>
<comment type="function">
    <text evidence="1 6">Removes the N-terminal methionine from nascent proteins. The N-terminal methionine is often cleaved when the second residue in the primary sequence is small and uncharged (Met-Ala-, Cys, Gly, Pro, Ser, Thr, or Val). Requires deformylation of the N(alpha)-formylated initiator methionine before it can be hydrolyzed.</text>
</comment>
<sequence length="252" mass="27552">MTTSLVKAEATEQIRAAGYIIAEVFKRIEKMDLRGMKTLDLNDRIDTLIRERNATPAFLNYRGFPKSCCISLNNEIVHGIPDLRLVKNGDIVKVDIGVKYGGYIADAARTFPVGNVTPEVLQMLSVTMQALNNGIEAARPGNKVSDISRAIQITVEAKGYSVVRELTGHGVGKHLHEEPVIPNFVGDGPEVSIMPGMALAIEPMVNMGSQDVVTASNGWTVLTRDKSLSCHYEDTILILEDGNINVTRTMEN</sequence>
<dbReference type="EC" id="3.4.11.18" evidence="6 7"/>
<dbReference type="EMBL" id="LJUJ01000008">
    <property type="protein sequence ID" value="KPK63855.1"/>
    <property type="molecule type" value="Genomic_DNA"/>
</dbReference>
<proteinExistence type="inferred from homology"/>
<evidence type="ECO:0000313" key="10">
    <source>
        <dbReference type="Proteomes" id="UP000051373"/>
    </source>
</evidence>
<dbReference type="GO" id="GO:0005829">
    <property type="term" value="C:cytosol"/>
    <property type="evidence" value="ECO:0007669"/>
    <property type="project" value="TreeGrafter"/>
</dbReference>
<dbReference type="PANTHER" id="PTHR43330:SF27">
    <property type="entry name" value="METHIONINE AMINOPEPTIDASE"/>
    <property type="match status" value="1"/>
</dbReference>
<dbReference type="GO" id="GO:0046872">
    <property type="term" value="F:metal ion binding"/>
    <property type="evidence" value="ECO:0007669"/>
    <property type="project" value="UniProtKB-UniRule"/>
</dbReference>
<dbReference type="Gene3D" id="3.90.230.10">
    <property type="entry name" value="Creatinase/methionine aminopeptidase superfamily"/>
    <property type="match status" value="1"/>
</dbReference>
<feature type="binding site" evidence="6">
    <location>
        <position position="176"/>
    </location>
    <ligand>
        <name>substrate</name>
    </ligand>
</feature>
<dbReference type="GO" id="GO:0070006">
    <property type="term" value="F:metalloaminopeptidase activity"/>
    <property type="evidence" value="ECO:0007669"/>
    <property type="project" value="UniProtKB-UniRule"/>
</dbReference>
<feature type="binding site" evidence="6">
    <location>
        <position position="106"/>
    </location>
    <ligand>
        <name>a divalent metal cation</name>
        <dbReference type="ChEBI" id="CHEBI:60240"/>
        <label>1</label>
    </ligand>
</feature>
<name>A0A0S8FT08_UNCW3</name>
<dbReference type="PATRIC" id="fig|1703779.3.peg.1267"/>
<keyword evidence="4 6" id="KW-0479">Metal-binding</keyword>
<feature type="binding site" evidence="6">
    <location>
        <position position="106"/>
    </location>
    <ligand>
        <name>a divalent metal cation</name>
        <dbReference type="ChEBI" id="CHEBI:60240"/>
        <label>2</label>
        <note>catalytic</note>
    </ligand>
</feature>
<protein>
    <recommendedName>
        <fullName evidence="6 7">Methionine aminopeptidase</fullName>
        <shortName evidence="6">MAP</shortName>
        <shortName evidence="6">MetAP</shortName>
        <ecNumber evidence="6 7">3.4.11.18</ecNumber>
    </recommendedName>
    <alternativeName>
        <fullName evidence="6">Peptidase M</fullName>
    </alternativeName>
</protein>
<evidence type="ECO:0000256" key="2">
    <source>
        <dbReference type="ARBA" id="ARBA00022438"/>
    </source>
</evidence>
<evidence type="ECO:0000256" key="1">
    <source>
        <dbReference type="ARBA" id="ARBA00002521"/>
    </source>
</evidence>
<evidence type="ECO:0000256" key="6">
    <source>
        <dbReference type="HAMAP-Rule" id="MF_01974"/>
    </source>
</evidence>